<feature type="transmembrane region" description="Helical" evidence="1">
    <location>
        <begin position="124"/>
        <end position="148"/>
    </location>
</feature>
<evidence type="ECO:0000256" key="1">
    <source>
        <dbReference type="SAM" id="Phobius"/>
    </source>
</evidence>
<dbReference type="Proteomes" id="UP001499951">
    <property type="component" value="Unassembled WGS sequence"/>
</dbReference>
<feature type="transmembrane region" description="Helical" evidence="1">
    <location>
        <begin position="160"/>
        <end position="178"/>
    </location>
</feature>
<feature type="transmembrane region" description="Helical" evidence="1">
    <location>
        <begin position="94"/>
        <end position="112"/>
    </location>
</feature>
<protein>
    <submittedName>
        <fullName evidence="2">Uncharacterized protein</fullName>
    </submittedName>
</protein>
<evidence type="ECO:0000313" key="2">
    <source>
        <dbReference type="EMBL" id="GAA0563124.1"/>
    </source>
</evidence>
<keyword evidence="1" id="KW-0812">Transmembrane</keyword>
<feature type="transmembrane region" description="Helical" evidence="1">
    <location>
        <begin position="218"/>
        <end position="238"/>
    </location>
</feature>
<feature type="transmembrane region" description="Helical" evidence="1">
    <location>
        <begin position="52"/>
        <end position="74"/>
    </location>
</feature>
<keyword evidence="1" id="KW-0472">Membrane</keyword>
<dbReference type="EMBL" id="BAAADD010000002">
    <property type="protein sequence ID" value="GAA0563124.1"/>
    <property type="molecule type" value="Genomic_DNA"/>
</dbReference>
<keyword evidence="3" id="KW-1185">Reference proteome</keyword>
<evidence type="ECO:0000313" key="3">
    <source>
        <dbReference type="Proteomes" id="UP001499951"/>
    </source>
</evidence>
<organism evidence="2 3">
    <name type="scientific">Rhizomicrobium electricum</name>
    <dbReference type="NCBI Taxonomy" id="480070"/>
    <lineage>
        <taxon>Bacteria</taxon>
        <taxon>Pseudomonadati</taxon>
        <taxon>Pseudomonadota</taxon>
        <taxon>Alphaproteobacteria</taxon>
        <taxon>Micropepsales</taxon>
        <taxon>Micropepsaceae</taxon>
        <taxon>Rhizomicrobium</taxon>
    </lineage>
</organism>
<gene>
    <name evidence="2" type="ORF">GCM10008942_09450</name>
</gene>
<dbReference type="RefSeq" id="WP_166932525.1">
    <property type="nucleotide sequence ID" value="NZ_BAAADD010000002.1"/>
</dbReference>
<comment type="caution">
    <text evidence="2">The sequence shown here is derived from an EMBL/GenBank/DDBJ whole genome shotgun (WGS) entry which is preliminary data.</text>
</comment>
<sequence>MHTYSPAEPYGAWLAYHGSEAITLAVILAAVAVLFAGLGARLKRPIALKRPGGAIGSMVFLLWLLSMLMLYVALRAYGIQLQELHIVFEQKKPEIGTIYYAWVALFVIAWLTRKHGGKTAWYSGFFGAAGAVMLFELPFDVIIMARVFPPVPPDPGLYRMLYFCPLFLWEISTIALLAMSPAMRITRGALFALAGMFAVWGVWAAAFGFAYPVEPGPWAVNVISKLLAFAAAVLLFVWKEPADERAA</sequence>
<reference evidence="2 3" key="1">
    <citation type="journal article" date="2019" name="Int. J. Syst. Evol. Microbiol.">
        <title>The Global Catalogue of Microorganisms (GCM) 10K type strain sequencing project: providing services to taxonomists for standard genome sequencing and annotation.</title>
        <authorList>
            <consortium name="The Broad Institute Genomics Platform"/>
            <consortium name="The Broad Institute Genome Sequencing Center for Infectious Disease"/>
            <person name="Wu L."/>
            <person name="Ma J."/>
        </authorList>
    </citation>
    <scope>NUCLEOTIDE SEQUENCE [LARGE SCALE GENOMIC DNA]</scope>
    <source>
        <strain evidence="2 3">JCM 15089</strain>
    </source>
</reference>
<keyword evidence="1" id="KW-1133">Transmembrane helix</keyword>
<accession>A0ABN1EBH1</accession>
<proteinExistence type="predicted"/>
<feature type="transmembrane region" description="Helical" evidence="1">
    <location>
        <begin position="21"/>
        <end position="40"/>
    </location>
</feature>
<feature type="transmembrane region" description="Helical" evidence="1">
    <location>
        <begin position="190"/>
        <end position="212"/>
    </location>
</feature>
<name>A0ABN1EBH1_9PROT</name>